<reference evidence="1 2" key="1">
    <citation type="submission" date="2018-09" db="EMBL/GenBank/DDBJ databases">
        <title>Bacillus saliacetes sp. nov., isolated from Thai shrimp paste (Ka-pi).</title>
        <authorList>
            <person name="Daroonpunt R."/>
            <person name="Tanasupawat S."/>
            <person name="Yiamsombut S."/>
        </authorList>
    </citation>
    <scope>NUCLEOTIDE SEQUENCE [LARGE SCALE GENOMIC DNA]</scope>
    <source>
        <strain evidence="1 2">SKP7-4</strain>
    </source>
</reference>
<dbReference type="Proteomes" id="UP000265801">
    <property type="component" value="Unassembled WGS sequence"/>
</dbReference>
<protein>
    <recommendedName>
        <fullName evidence="3">DUF2716 domain-containing protein</fullName>
    </recommendedName>
</protein>
<gene>
    <name evidence="1" type="ORF">D3H55_10540</name>
</gene>
<accession>A0A3A1R212</accession>
<dbReference type="EMBL" id="QXIR01000012">
    <property type="protein sequence ID" value="RIW34025.1"/>
    <property type="molecule type" value="Genomic_DNA"/>
</dbReference>
<sequence>MSKKLLNFSPFQWIWDETERVDFEQWRGSFVKNFIPHRYSHYCKIMHPIHKDLSITDKNLLWSQFSPDDEIVYGSRERISFKDLALNYNLKYTKEFSSRTIINLHGISGPRYLLFPAEGTLDGETLQALLPILQSFTTGSCYFQYDLVAVNSYSEKHGNGYLYYGDLGEVSALSESADHIGTPNYWWPENRDWCLHTNHDLDFTLFGGSIQMIQKLKDDDSLEIIEVDRETRVDPKADVKNESGNR</sequence>
<evidence type="ECO:0008006" key="3">
    <source>
        <dbReference type="Google" id="ProtNLM"/>
    </source>
</evidence>
<proteinExistence type="predicted"/>
<dbReference type="OrthoDB" id="2426596at2"/>
<evidence type="ECO:0000313" key="2">
    <source>
        <dbReference type="Proteomes" id="UP000265801"/>
    </source>
</evidence>
<name>A0A3A1R212_9BACI</name>
<organism evidence="1 2">
    <name type="scientific">Bacillus salacetis</name>
    <dbReference type="NCBI Taxonomy" id="2315464"/>
    <lineage>
        <taxon>Bacteria</taxon>
        <taxon>Bacillati</taxon>
        <taxon>Bacillota</taxon>
        <taxon>Bacilli</taxon>
        <taxon>Bacillales</taxon>
        <taxon>Bacillaceae</taxon>
        <taxon>Bacillus</taxon>
    </lineage>
</organism>
<evidence type="ECO:0000313" key="1">
    <source>
        <dbReference type="EMBL" id="RIW34025.1"/>
    </source>
</evidence>
<keyword evidence="2" id="KW-1185">Reference proteome</keyword>
<dbReference type="RefSeq" id="WP_119546872.1">
    <property type="nucleotide sequence ID" value="NZ_QXIR01000012.1"/>
</dbReference>
<comment type="caution">
    <text evidence="1">The sequence shown here is derived from an EMBL/GenBank/DDBJ whole genome shotgun (WGS) entry which is preliminary data.</text>
</comment>
<dbReference type="AlphaFoldDB" id="A0A3A1R212"/>